<dbReference type="InterPro" id="IPR011705">
    <property type="entry name" value="BACK"/>
</dbReference>
<dbReference type="SMART" id="SM00875">
    <property type="entry name" value="BACK"/>
    <property type="match status" value="1"/>
</dbReference>
<dbReference type="EMBL" id="JEMT01027765">
    <property type="protein sequence ID" value="EXX56302.1"/>
    <property type="molecule type" value="Genomic_DNA"/>
</dbReference>
<dbReference type="PANTHER" id="PTHR24410">
    <property type="entry name" value="HL07962P-RELATED"/>
    <property type="match status" value="1"/>
</dbReference>
<protein>
    <recommendedName>
        <fullName evidence="6">Serine-enriched protein</fullName>
    </recommendedName>
</protein>
<dbReference type="HOGENOM" id="CLU_021542_0_1_1"/>
<dbReference type="Pfam" id="PF07707">
    <property type="entry name" value="BACK"/>
    <property type="match status" value="1"/>
</dbReference>
<evidence type="ECO:0000313" key="4">
    <source>
        <dbReference type="EMBL" id="EXX79464.1"/>
    </source>
</evidence>
<feature type="domain" description="TLDc" evidence="2">
    <location>
        <begin position="295"/>
        <end position="476"/>
    </location>
</feature>
<proteinExistence type="predicted"/>
<sequence length="478" mass="56191">MTLIFHSSLLKDISSMLNNSDDFNVIIQVGENNNTKEFRAHSIILRARCPYFKSALSSEWIIRKNDMIMFSKPNINPTVFEMVLKYIYMGELDLTKYQVENILDLLVASDELLLEELFNHVQNYLIEEQTTWLQNNFHHVHHKIFKLSGCEKLRDHCLESICMSPQQIFTSNNYQLLDEDILYGLIKRDDLNVKEIDIFDFLIKWGIEQIPSLGSDKHRWSNSNYETLKETLNQLIPHIRFVEISAADYFVKVRPYKAIIPNDIYNEVKEYFIKGTLPKSITLTPRIKQSFIESKIIRKKLISIISNWIDNKESKEIRKKNDTIYKFELIYRGSKDGINNNSFKNKCNSQEQILVLIKCQNTKKILGGYTTVGFYHNVRRRLGINHKNITSLNNFIFSFEDNNDTENMKLSRVITCNYAIYNNGFGDYGFNFGNDALSMKDQILWLKNKNGFYKDNVSKNSNYYYIIEDIEAFKVVKE</sequence>
<dbReference type="Pfam" id="PF07534">
    <property type="entry name" value="TLD"/>
    <property type="match status" value="1"/>
</dbReference>
<name>A0A015LID4_RHIIW</name>
<evidence type="ECO:0000313" key="3">
    <source>
        <dbReference type="EMBL" id="EXX56302.1"/>
    </source>
</evidence>
<dbReference type="Proteomes" id="UP000022910">
    <property type="component" value="Unassembled WGS sequence"/>
</dbReference>
<feature type="domain" description="BTB" evidence="1">
    <location>
        <begin position="23"/>
        <end position="96"/>
    </location>
</feature>
<keyword evidence="5" id="KW-1185">Reference proteome</keyword>
<dbReference type="EMBL" id="JEMT01003258">
    <property type="protein sequence ID" value="EXX79464.1"/>
    <property type="molecule type" value="Genomic_DNA"/>
</dbReference>
<dbReference type="SUPFAM" id="SSF54695">
    <property type="entry name" value="POZ domain"/>
    <property type="match status" value="1"/>
</dbReference>
<dbReference type="PROSITE" id="PS51886">
    <property type="entry name" value="TLDC"/>
    <property type="match status" value="1"/>
</dbReference>
<evidence type="ECO:0000259" key="2">
    <source>
        <dbReference type="PROSITE" id="PS51886"/>
    </source>
</evidence>
<reference evidence="4 5" key="1">
    <citation type="submission" date="2014-02" db="EMBL/GenBank/DDBJ databases">
        <title>Single nucleus genome sequencing reveals high similarity among nuclei of an endomycorrhizal fungus.</title>
        <authorList>
            <person name="Lin K."/>
            <person name="Geurts R."/>
            <person name="Zhang Z."/>
            <person name="Limpens E."/>
            <person name="Saunders D.G."/>
            <person name="Mu D."/>
            <person name="Pang E."/>
            <person name="Cao H."/>
            <person name="Cha H."/>
            <person name="Lin T."/>
            <person name="Zhou Q."/>
            <person name="Shang Y."/>
            <person name="Li Y."/>
            <person name="Ivanov S."/>
            <person name="Sharma T."/>
            <person name="Velzen R.V."/>
            <person name="Ruijter N.D."/>
            <person name="Aanen D.K."/>
            <person name="Win J."/>
            <person name="Kamoun S."/>
            <person name="Bisseling T."/>
            <person name="Huang S."/>
        </authorList>
    </citation>
    <scope>NUCLEOTIDE SEQUENCE [LARGE SCALE GENOMIC DNA]</scope>
    <source>
        <strain evidence="4">DAOM 197198w</strain>
        <strain evidence="5">DAOM197198w</strain>
    </source>
</reference>
<dbReference type="SMR" id="A0A015LID4"/>
<dbReference type="SMART" id="SM00225">
    <property type="entry name" value="BTB"/>
    <property type="match status" value="1"/>
</dbReference>
<dbReference type="Gene3D" id="1.25.40.420">
    <property type="match status" value="1"/>
</dbReference>
<dbReference type="InterPro" id="IPR051481">
    <property type="entry name" value="BTB-POZ/Galectin-3-binding"/>
</dbReference>
<evidence type="ECO:0000259" key="1">
    <source>
        <dbReference type="PROSITE" id="PS50097"/>
    </source>
</evidence>
<dbReference type="InterPro" id="IPR011333">
    <property type="entry name" value="SKP1/BTB/POZ_sf"/>
</dbReference>
<dbReference type="PROSITE" id="PS50097">
    <property type="entry name" value="BTB"/>
    <property type="match status" value="1"/>
</dbReference>
<accession>A0A015LID4</accession>
<dbReference type="InterPro" id="IPR000210">
    <property type="entry name" value="BTB/POZ_dom"/>
</dbReference>
<evidence type="ECO:0008006" key="6">
    <source>
        <dbReference type="Google" id="ProtNLM"/>
    </source>
</evidence>
<dbReference type="AlphaFoldDB" id="A0A015LID4"/>
<dbReference type="Gene3D" id="3.30.710.10">
    <property type="entry name" value="Potassium Channel Kv1.1, Chain A"/>
    <property type="match status" value="1"/>
</dbReference>
<evidence type="ECO:0000313" key="5">
    <source>
        <dbReference type="Proteomes" id="UP000022910"/>
    </source>
</evidence>
<dbReference type="PANTHER" id="PTHR24410:SF23">
    <property type="entry name" value="BTB DOMAIN-CONTAINING PROTEIN-RELATED"/>
    <property type="match status" value="1"/>
</dbReference>
<comment type="caution">
    <text evidence="4">The sequence shown here is derived from an EMBL/GenBank/DDBJ whole genome shotgun (WGS) entry which is preliminary data.</text>
</comment>
<organism evidence="4 5">
    <name type="scientific">Rhizophagus irregularis (strain DAOM 197198w)</name>
    <name type="common">Glomus intraradices</name>
    <dbReference type="NCBI Taxonomy" id="1432141"/>
    <lineage>
        <taxon>Eukaryota</taxon>
        <taxon>Fungi</taxon>
        <taxon>Fungi incertae sedis</taxon>
        <taxon>Mucoromycota</taxon>
        <taxon>Glomeromycotina</taxon>
        <taxon>Glomeromycetes</taxon>
        <taxon>Glomerales</taxon>
        <taxon>Glomeraceae</taxon>
        <taxon>Rhizophagus</taxon>
    </lineage>
</organism>
<dbReference type="CDD" id="cd18186">
    <property type="entry name" value="BTB_POZ_ZBTB_KLHL-like"/>
    <property type="match status" value="1"/>
</dbReference>
<dbReference type="InterPro" id="IPR006571">
    <property type="entry name" value="TLDc_dom"/>
</dbReference>
<dbReference type="OrthoDB" id="2347980at2759"/>
<dbReference type="Pfam" id="PF00651">
    <property type="entry name" value="BTB"/>
    <property type="match status" value="1"/>
</dbReference>
<gene>
    <name evidence="4" type="ORF">RirG_005330</name>
    <name evidence="3" type="ORF">RirG_217430</name>
</gene>